<dbReference type="Proteomes" id="UP000002357">
    <property type="component" value="Chromosome"/>
</dbReference>
<evidence type="ECO:0000313" key="2">
    <source>
        <dbReference type="EMBL" id="EFG05817.1"/>
    </source>
</evidence>
<reference evidence="2 3" key="1">
    <citation type="journal article" date="2010" name="Genome Biol. Evol.">
        <title>The sequence of a 1.8-mb bacterial linear plasmid reveals a rich evolutionary reservoir of secondary metabolic pathways.</title>
        <authorList>
            <person name="Medema M.H."/>
            <person name="Trefzer A."/>
            <person name="Kovalchuk A."/>
            <person name="van den Berg M."/>
            <person name="Mueller U."/>
            <person name="Heijne W."/>
            <person name="Wu L."/>
            <person name="Alam M.T."/>
            <person name="Ronning C.M."/>
            <person name="Nierman W.C."/>
            <person name="Bovenberg R.A.L."/>
            <person name="Breitling R."/>
            <person name="Takano E."/>
        </authorList>
    </citation>
    <scope>NUCLEOTIDE SEQUENCE [LARGE SCALE GENOMIC DNA]</scope>
    <source>
        <strain evidence="3">ATCC 27064 / DSM 738 / JCM 4710 / NBRC 13307 / NCIMB 12785 / NRRL 3585 / VKM Ac-602</strain>
    </source>
</reference>
<proteinExistence type="predicted"/>
<feature type="region of interest" description="Disordered" evidence="1">
    <location>
        <begin position="1"/>
        <end position="23"/>
    </location>
</feature>
<dbReference type="AlphaFoldDB" id="E2PV70"/>
<keyword evidence="3" id="KW-1185">Reference proteome</keyword>
<feature type="region of interest" description="Disordered" evidence="1">
    <location>
        <begin position="36"/>
        <end position="56"/>
    </location>
</feature>
<accession>E2PV70</accession>
<sequence length="56" mass="5916">MTRLGGPGNFGRAECGQAGDRSPRLALCRAGTARPRKLWTMPGGGSPRGYQVEEAL</sequence>
<evidence type="ECO:0000313" key="3">
    <source>
        <dbReference type="Proteomes" id="UP000002357"/>
    </source>
</evidence>
<name>E2PV70_STRCL</name>
<evidence type="ECO:0000256" key="1">
    <source>
        <dbReference type="SAM" id="MobiDB-lite"/>
    </source>
</evidence>
<dbReference type="EMBL" id="CM000913">
    <property type="protein sequence ID" value="EFG05817.1"/>
    <property type="molecule type" value="Genomic_DNA"/>
</dbReference>
<gene>
    <name evidence="2" type="ORF">SCLAV_0741</name>
</gene>
<organism evidence="2 3">
    <name type="scientific">Streptomyces clavuligerus</name>
    <dbReference type="NCBI Taxonomy" id="1901"/>
    <lineage>
        <taxon>Bacteria</taxon>
        <taxon>Bacillati</taxon>
        <taxon>Actinomycetota</taxon>
        <taxon>Actinomycetes</taxon>
        <taxon>Kitasatosporales</taxon>
        <taxon>Streptomycetaceae</taxon>
        <taxon>Streptomyces</taxon>
    </lineage>
</organism>
<protein>
    <submittedName>
        <fullName evidence="2">Uncharacterized protein</fullName>
    </submittedName>
</protein>